<gene>
    <name evidence="1" type="ORF">HMPREF9013_0036</name>
</gene>
<dbReference type="EMBL" id="ADFR01000003">
    <property type="protein sequence ID" value="EFC05844.1"/>
    <property type="molecule type" value="Genomic_DNA"/>
</dbReference>
<dbReference type="STRING" id="679192.HMPREF9013_0036"/>
<proteinExistence type="predicted"/>
<comment type="caution">
    <text evidence="1">The sequence shown here is derived from an EMBL/GenBank/DDBJ whole genome shotgun (WGS) entry which is preliminary data.</text>
</comment>
<sequence length="64" mass="6922">MPAGVVAALIAVGLVGLNVWLLRANRKTPVPKGCENIKPDCEACCLSDCEVRHLYKESKVEKGK</sequence>
<evidence type="ECO:0008006" key="3">
    <source>
        <dbReference type="Google" id="ProtNLM"/>
    </source>
</evidence>
<evidence type="ECO:0000313" key="2">
    <source>
        <dbReference type="Proteomes" id="UP000005017"/>
    </source>
</evidence>
<dbReference type="AlphaFoldDB" id="D2MN22"/>
<dbReference type="OrthoDB" id="80974at2"/>
<protein>
    <recommendedName>
        <fullName evidence="3">FeoB-associated Cys-rich membrane protein</fullName>
    </recommendedName>
</protein>
<accession>D2MN22</accession>
<dbReference type="Proteomes" id="UP000005017">
    <property type="component" value="Unassembled WGS sequence"/>
</dbReference>
<reference evidence="2" key="1">
    <citation type="submission" date="2009-12" db="EMBL/GenBank/DDBJ databases">
        <title>Sequence of Clostridiales genomosp. BVAB3 str. UPII9-5.</title>
        <authorList>
            <person name="Madupu R."/>
            <person name="Durkin A.S."/>
            <person name="Torralba M."/>
            <person name="Methe B."/>
            <person name="Sutton G.G."/>
            <person name="Strausberg R.L."/>
            <person name="Nelson K.E."/>
        </authorList>
    </citation>
    <scope>NUCLEOTIDE SEQUENCE [LARGE SCALE GENOMIC DNA]</scope>
    <source>
        <strain evidence="2">W1219</strain>
    </source>
</reference>
<dbReference type="RefSeq" id="WP_006626793.1">
    <property type="nucleotide sequence ID" value="NZ_ADFR01000003.1"/>
</dbReference>
<evidence type="ECO:0000313" key="1">
    <source>
        <dbReference type="EMBL" id="EFC05844.1"/>
    </source>
</evidence>
<organism evidence="1 2">
    <name type="scientific">Bulleidia extructa W1219</name>
    <dbReference type="NCBI Taxonomy" id="679192"/>
    <lineage>
        <taxon>Bacteria</taxon>
        <taxon>Bacillati</taxon>
        <taxon>Bacillota</taxon>
        <taxon>Erysipelotrichia</taxon>
        <taxon>Erysipelotrichales</taxon>
        <taxon>Erysipelotrichaceae</taxon>
        <taxon>Bulleidia</taxon>
    </lineage>
</organism>
<keyword evidence="2" id="KW-1185">Reference proteome</keyword>
<dbReference type="eggNOG" id="ENOG5033NNE">
    <property type="taxonomic scope" value="Bacteria"/>
</dbReference>
<name>D2MN22_9FIRM</name>